<accession>A0A511XM03</accession>
<sequence>MAEDPEIMREVETVIIGSALCSPDDSPETTAAMMVLAVCRHLGIDGADAPQVLLAAVKGVGPGDGESG</sequence>
<dbReference type="AlphaFoldDB" id="A0A511XM03"/>
<dbReference type="Proteomes" id="UP000321746">
    <property type="component" value="Unassembled WGS sequence"/>
</dbReference>
<name>A0A511XM03_9PROT</name>
<dbReference type="RefSeq" id="WP_146889496.1">
    <property type="nucleotide sequence ID" value="NZ_BJYG01000029.1"/>
</dbReference>
<protein>
    <submittedName>
        <fullName evidence="1">Uncharacterized protein</fullName>
    </submittedName>
</protein>
<dbReference type="EMBL" id="BJYG01000029">
    <property type="protein sequence ID" value="GEN63958.1"/>
    <property type="molecule type" value="Genomic_DNA"/>
</dbReference>
<reference evidence="1 2" key="1">
    <citation type="submission" date="2019-07" db="EMBL/GenBank/DDBJ databases">
        <title>Whole genome shotgun sequence of Acetobacter oeni NBRC 105207.</title>
        <authorList>
            <person name="Hosoyama A."/>
            <person name="Uohara A."/>
            <person name="Ohji S."/>
            <person name="Ichikawa N."/>
        </authorList>
    </citation>
    <scope>NUCLEOTIDE SEQUENCE [LARGE SCALE GENOMIC DNA]</scope>
    <source>
        <strain evidence="1 2">NBRC 105207</strain>
    </source>
</reference>
<evidence type="ECO:0000313" key="1">
    <source>
        <dbReference type="EMBL" id="GEN63958.1"/>
    </source>
</evidence>
<organism evidence="1 2">
    <name type="scientific">Acetobacter oeni</name>
    <dbReference type="NCBI Taxonomy" id="304077"/>
    <lineage>
        <taxon>Bacteria</taxon>
        <taxon>Pseudomonadati</taxon>
        <taxon>Pseudomonadota</taxon>
        <taxon>Alphaproteobacteria</taxon>
        <taxon>Acetobacterales</taxon>
        <taxon>Acetobacteraceae</taxon>
        <taxon>Acetobacter</taxon>
    </lineage>
</organism>
<gene>
    <name evidence="1" type="ORF">AOE01nite_21820</name>
</gene>
<comment type="caution">
    <text evidence="1">The sequence shown here is derived from an EMBL/GenBank/DDBJ whole genome shotgun (WGS) entry which is preliminary data.</text>
</comment>
<keyword evidence="2" id="KW-1185">Reference proteome</keyword>
<evidence type="ECO:0000313" key="2">
    <source>
        <dbReference type="Proteomes" id="UP000321746"/>
    </source>
</evidence>
<proteinExistence type="predicted"/>